<feature type="region of interest" description="Disordered" evidence="6">
    <location>
        <begin position="417"/>
        <end position="534"/>
    </location>
</feature>
<evidence type="ECO:0000256" key="3">
    <source>
        <dbReference type="ARBA" id="ARBA00022553"/>
    </source>
</evidence>
<evidence type="ECO:0000256" key="4">
    <source>
        <dbReference type="ARBA" id="ARBA00022737"/>
    </source>
</evidence>
<protein>
    <recommendedName>
        <fullName evidence="7">Fibronectin type-III domain-containing protein</fullName>
    </recommendedName>
</protein>
<evidence type="ECO:0000256" key="1">
    <source>
        <dbReference type="ARBA" id="ARBA00004123"/>
    </source>
</evidence>
<evidence type="ECO:0000259" key="7">
    <source>
        <dbReference type="SMART" id="SM00060"/>
    </source>
</evidence>
<dbReference type="STRING" id="135651.G0P227"/>
<feature type="compositionally biased region" description="Polar residues" evidence="6">
    <location>
        <begin position="451"/>
        <end position="463"/>
    </location>
</feature>
<dbReference type="HOGENOM" id="CLU_002603_1_0_1"/>
<dbReference type="SUPFAM" id="SSF49265">
    <property type="entry name" value="Fibronectin type III"/>
    <property type="match status" value="1"/>
</dbReference>
<feature type="region of interest" description="Disordered" evidence="6">
    <location>
        <begin position="1"/>
        <end position="21"/>
    </location>
</feature>
<dbReference type="SUPFAM" id="SSF117281">
    <property type="entry name" value="Kelch motif"/>
    <property type="match status" value="1"/>
</dbReference>
<dbReference type="SMART" id="SM00060">
    <property type="entry name" value="FN3"/>
    <property type="match status" value="2"/>
</dbReference>
<feature type="domain" description="Fibronectin type-III" evidence="7">
    <location>
        <begin position="647"/>
        <end position="718"/>
    </location>
</feature>
<dbReference type="InterPro" id="IPR059124">
    <property type="entry name" value="Kelch_HCF"/>
</dbReference>
<dbReference type="FunCoup" id="G0P227">
    <property type="interactions" value="3238"/>
</dbReference>
<keyword evidence="4" id="KW-0677">Repeat</keyword>
<evidence type="ECO:0000256" key="2">
    <source>
        <dbReference type="ARBA" id="ARBA00022441"/>
    </source>
</evidence>
<dbReference type="Gene3D" id="6.10.250.2590">
    <property type="match status" value="1"/>
</dbReference>
<dbReference type="CDD" id="cd00063">
    <property type="entry name" value="FN3"/>
    <property type="match status" value="1"/>
</dbReference>
<feature type="domain" description="Fibronectin type-III" evidence="7">
    <location>
        <begin position="380"/>
        <end position="613"/>
    </location>
</feature>
<dbReference type="OrthoDB" id="10001928at2759"/>
<dbReference type="GO" id="GO:0003713">
    <property type="term" value="F:transcription coactivator activity"/>
    <property type="evidence" value="ECO:0007669"/>
    <property type="project" value="TreeGrafter"/>
</dbReference>
<dbReference type="InterPro" id="IPR003961">
    <property type="entry name" value="FN3_dom"/>
</dbReference>
<dbReference type="InterPro" id="IPR013783">
    <property type="entry name" value="Ig-like_fold"/>
</dbReference>
<keyword evidence="3" id="KW-0597">Phosphoprotein</keyword>
<sequence length="765" mass="85751">MDEDNCADVPDYDMEDDGPQEEVEKRVVRWQVVQHAENPSPRPRHGHRAIAIKDLIIIFGGGNEGMIEELHCFHTQKKQWLAPQVRGEIPSPAAAFGAAALGAKIYTFGGMIEYGKYTNDVYELTTTRWEWRRMNTKTIGNELPPAPRLGHSFVISEKNQKAYVFGGLCNDLNDNRRNLPRYMNDFHVLNLANAPNTVTWEKPETHGTPPKARESHTAVIYENDKVSRMVVYGGMDGVRLGDLWYLDLNTYEWQEIKFDDPRTGIPPVPRSLHSAVLINDKMFVFGGWVPMLHLSNSDSSTQKEWKCTDTLGCWDITQNCWVPLCQYNTEEGSGPRGRSGHCAAVVGNRMYIWSGRDGYRKAWSNQVCCRDLWILETLVPEQPTKIQLSRAGFNQLEVSWPPVMGANGYFLQIGPGDAKDVASPEKRSSPLKQSVQSQKEEEKAKQPPGTTPSLISTQGTTYTAPAASKPTADEGGLPQDLFEDSEKNETTSPKVSGDAGTASEEKKPTISENTSEEAVKKEEEETVAKKKQEEEDENLQWFDIGVIKDSSIVISAYFNDKQQSLDKQLNDLIEHNAFKCVNDPVYTDADKVILVNGQSYRFRVCAINGLGKGPWSEIASFKVNKYHKRVTVNIYNVKLQTCIPGFPSAPSSIRITKSQDGAQLTWEPPANLAFMRVYCGPQAECQVPQANLGTAYVDQTNKPAIIFRIAARNEKGYGPATQVRWLQDQQKMPIPVRNPYPNVAAGGYLYQHAPPPPPKRRFDPH</sequence>
<evidence type="ECO:0000256" key="6">
    <source>
        <dbReference type="SAM" id="MobiDB-lite"/>
    </source>
</evidence>
<dbReference type="FunFam" id="2.120.10.80:FF:000015">
    <property type="entry name" value="host cell factor 1 isoform X1"/>
    <property type="match status" value="1"/>
</dbReference>
<keyword evidence="5" id="KW-0539">Nucleus</keyword>
<keyword evidence="2" id="KW-0880">Kelch repeat</keyword>
<dbReference type="eggNOG" id="KOG4152">
    <property type="taxonomic scope" value="Eukaryota"/>
</dbReference>
<dbReference type="EMBL" id="GL380021">
    <property type="protein sequence ID" value="EGT42921.1"/>
    <property type="molecule type" value="Genomic_DNA"/>
</dbReference>
<evidence type="ECO:0000313" key="8">
    <source>
        <dbReference type="EMBL" id="EGT42921.1"/>
    </source>
</evidence>
<organism evidence="9">
    <name type="scientific">Caenorhabditis brenneri</name>
    <name type="common">Nematode worm</name>
    <dbReference type="NCBI Taxonomy" id="135651"/>
    <lineage>
        <taxon>Eukaryota</taxon>
        <taxon>Metazoa</taxon>
        <taxon>Ecdysozoa</taxon>
        <taxon>Nematoda</taxon>
        <taxon>Chromadorea</taxon>
        <taxon>Rhabditida</taxon>
        <taxon>Rhabditina</taxon>
        <taxon>Rhabditomorpha</taxon>
        <taxon>Rhabditoidea</taxon>
        <taxon>Rhabditidae</taxon>
        <taxon>Peloderinae</taxon>
        <taxon>Caenorhabditis</taxon>
    </lineage>
</organism>
<feature type="compositionally biased region" description="Basic and acidic residues" evidence="6">
    <location>
        <begin position="517"/>
        <end position="533"/>
    </location>
</feature>
<gene>
    <name evidence="8" type="ORF">CAEBREN_31755</name>
</gene>
<dbReference type="Gene3D" id="2.60.40.10">
    <property type="entry name" value="Immunoglobulins"/>
    <property type="match status" value="3"/>
</dbReference>
<dbReference type="InterPro" id="IPR015915">
    <property type="entry name" value="Kelch-typ_b-propeller"/>
</dbReference>
<dbReference type="Gene3D" id="2.120.10.80">
    <property type="entry name" value="Kelch-type beta propeller"/>
    <property type="match status" value="2"/>
</dbReference>
<dbReference type="GO" id="GO:0006338">
    <property type="term" value="P:chromatin remodeling"/>
    <property type="evidence" value="ECO:0007669"/>
    <property type="project" value="TreeGrafter"/>
</dbReference>
<comment type="subcellular location">
    <subcellularLocation>
        <location evidence="1">Nucleus</location>
    </subcellularLocation>
</comment>
<feature type="compositionally biased region" description="Basic and acidic residues" evidence="6">
    <location>
        <begin position="417"/>
        <end position="428"/>
    </location>
</feature>
<dbReference type="AlphaFoldDB" id="G0P227"/>
<dbReference type="PANTHER" id="PTHR46003:SF1">
    <property type="entry name" value="HOST CELL FACTOR"/>
    <property type="match status" value="1"/>
</dbReference>
<keyword evidence="9" id="KW-1185">Reference proteome</keyword>
<dbReference type="InParanoid" id="G0P227"/>
<reference evidence="9" key="1">
    <citation type="submission" date="2011-07" db="EMBL/GenBank/DDBJ databases">
        <authorList>
            <consortium name="Caenorhabditis brenneri Sequencing and Analysis Consortium"/>
            <person name="Wilson R.K."/>
        </authorList>
    </citation>
    <scope>NUCLEOTIDE SEQUENCE [LARGE SCALE GENOMIC DNA]</scope>
    <source>
        <strain evidence="9">PB2801</strain>
    </source>
</reference>
<evidence type="ECO:0000313" key="9">
    <source>
        <dbReference type="Proteomes" id="UP000008068"/>
    </source>
</evidence>
<evidence type="ECO:0000256" key="5">
    <source>
        <dbReference type="ARBA" id="ARBA00023242"/>
    </source>
</evidence>
<proteinExistence type="predicted"/>
<dbReference type="InterPro" id="IPR036116">
    <property type="entry name" value="FN3_sf"/>
</dbReference>
<dbReference type="PANTHER" id="PTHR46003">
    <property type="entry name" value="HOST CELL FACTOR"/>
    <property type="match status" value="1"/>
</dbReference>
<dbReference type="Proteomes" id="UP000008068">
    <property type="component" value="Unassembled WGS sequence"/>
</dbReference>
<dbReference type="Pfam" id="PF13854">
    <property type="entry name" value="Kelch_HCF"/>
    <property type="match status" value="1"/>
</dbReference>
<dbReference type="InterPro" id="IPR043536">
    <property type="entry name" value="HCF1/2"/>
</dbReference>
<name>G0P227_CAEBE</name>
<dbReference type="GO" id="GO:0035097">
    <property type="term" value="C:histone methyltransferase complex"/>
    <property type="evidence" value="ECO:0007669"/>
    <property type="project" value="TreeGrafter"/>
</dbReference>
<accession>G0P227</accession>